<evidence type="ECO:0000313" key="9">
    <source>
        <dbReference type="WBParaSite" id="HCON_00015815-00001"/>
    </source>
</evidence>
<feature type="disulfide bond" evidence="5">
    <location>
        <begin position="1083"/>
        <end position="1110"/>
    </location>
</feature>
<dbReference type="SUPFAM" id="SSF57535">
    <property type="entry name" value="Complement control module/SCR domain"/>
    <property type="match status" value="9"/>
</dbReference>
<dbReference type="PANTHER" id="PTHR45785">
    <property type="entry name" value="COMPLEMENT FACTOR H-RELATED"/>
    <property type="match status" value="1"/>
</dbReference>
<evidence type="ECO:0000256" key="2">
    <source>
        <dbReference type="ARBA" id="ARBA00022659"/>
    </source>
</evidence>
<sequence>MNFAIVLLIRVIHLTFSQSPECPNSRAPSQLAAVTVWTRESNGSLIYRISDEDLADEGYRRGLVDRDDIVVLLARTPGSCTLGPCTLQLSTNVRKSDGAIVHQENVIGVPEGFTDIHSDFYCVRRFGDCGAERPVFRFVRGFGSSLAYAYSLDPTASFPGYTREGKILCYGWSDNGSVVHPLSPEKTCLPINAIANGRITYSSPPSTIYSIGTTATLVCDPGYLGGGQSAVLCVKTGWYPSTGLGYCVKRNDSVVNSGSATAVSSASQECAALGGITDGQLIYSTLAVGGRFLQGTHVTVVCNLGFNVFGTVDAICISGRWSRKLGVCQSNFRPKCPPLEVKFPGRVIYNSLAPYMPSATATLTCDLGLSVAGVSTLTCTEDGWSPSGGFGECRTAQTGLSCSALNIQSSTVTYVQANTSTPYASGTTAFLMCNIGSTPQGSTSSLCQNGIWTPPLGMCMNSSQNGSSNLIAGQQPGMNSGNAGSLCMAIAAPLNGYVNYSQNASGGIYPSGTVASLSCNLGYTVSGSMASTCSGGTWIPSVLGTCNPGLSGLGTVMGSSSLTCTNPPTVMNGVITYSMGVASEITKQSGTVATLTCNMGFTSTGTPTSICQNGAFTPTLGTCIPISGGTGGVGGIGGIGATSQTCPPLFPPFGGTLNYSNGSNFGPFNAGTTVTLRCNNGIPTGTSVSTCMNGVWSPPTLGTCSLDGGTGTGTGTSSTCPALFAPVGGTLSYSQGGTTGPFPSGSTVSLMCSSGFPTGASFAFCTNGQWNPPTLGTCSTTGTGGTGNTGSGLTCFAMFPPFGGTLQYSTGGNTGPYPAGSTVTLMCNNGFPTGACSKVLQQLHVRTANGILPLWGSCSTTGTGGTGGVGGTGGIGGIGGSGGQTCPPITTPIGATVSYSTGNMLGPFNSGVTATMNCLSGSPLGATSSTCSNGQWFPPSLGTCNSSMIGGAVGSSPGATCPALAPPMGGTISFSNGSMGTPATTGTIATLTCLSGTVSGSTSVLCSNGAWTPPTLGTCNSSTGLGGSTGTGNTNLIGIGGTNPTGGATTCPAIATPVGASLTYSNQGLFPPFPSGTTVSARCLSGSAMTGMSTSTCLNGVWTPATLGTCGTTTGGLGGTTGTGTGTCPTIQAMGGTVDYSDNDFSISHSPGSTATLLCTSGTPLGSALSTCMNGQWTPAIGSCSTAANTSASGIVCYFPPFSPFGSTLAYSSGGNTFGPWERRNNSHDDLSIGTDPDWFVHKHV</sequence>
<feature type="domain" description="Sushi" evidence="7">
    <location>
        <begin position="334"/>
        <end position="395"/>
    </location>
</feature>
<dbReference type="OrthoDB" id="6480633at2759"/>
<evidence type="ECO:0000313" key="8">
    <source>
        <dbReference type="Proteomes" id="UP000025227"/>
    </source>
</evidence>
<feature type="chain" id="PRO_5029814038" evidence="6">
    <location>
        <begin position="18"/>
        <end position="1245"/>
    </location>
</feature>
<protein>
    <submittedName>
        <fullName evidence="9">Sushi, von Willebrand factor type A, EGF and pentraxin domain-containing protein 1</fullName>
    </submittedName>
</protein>
<feature type="disulfide bond" evidence="5">
    <location>
        <begin position="336"/>
        <end position="379"/>
    </location>
</feature>
<dbReference type="PANTHER" id="PTHR45785:SF2">
    <property type="entry name" value="COMPLEMENT FACTOR H-RELATED"/>
    <property type="match status" value="1"/>
</dbReference>
<dbReference type="Proteomes" id="UP000025227">
    <property type="component" value="Unplaced"/>
</dbReference>
<dbReference type="Gene3D" id="2.10.70.10">
    <property type="entry name" value="Complement Module, domain 1"/>
    <property type="match status" value="10"/>
</dbReference>
<keyword evidence="2 5" id="KW-0768">Sushi</keyword>
<keyword evidence="8" id="KW-1185">Reference proteome</keyword>
<dbReference type="InterPro" id="IPR035976">
    <property type="entry name" value="Sushi/SCR/CCP_sf"/>
</dbReference>
<keyword evidence="3 6" id="KW-0732">Signal</keyword>
<evidence type="ECO:0000256" key="1">
    <source>
        <dbReference type="ARBA" id="ARBA00004328"/>
    </source>
</evidence>
<evidence type="ECO:0000256" key="4">
    <source>
        <dbReference type="ARBA" id="ARBA00023157"/>
    </source>
</evidence>
<dbReference type="InterPro" id="IPR051503">
    <property type="entry name" value="ComplSys_Reg/VirEntry_Med"/>
</dbReference>
<evidence type="ECO:0000256" key="3">
    <source>
        <dbReference type="ARBA" id="ARBA00022729"/>
    </source>
</evidence>
<feature type="domain" description="Sushi" evidence="7">
    <location>
        <begin position="1126"/>
        <end position="1186"/>
    </location>
</feature>
<feature type="domain" description="Sushi" evidence="7">
    <location>
        <begin position="1049"/>
        <end position="1112"/>
    </location>
</feature>
<feature type="domain" description="Sushi" evidence="7">
    <location>
        <begin position="268"/>
        <end position="330"/>
    </location>
</feature>
<feature type="domain" description="Sushi" evidence="7">
    <location>
        <begin position="485"/>
        <end position="548"/>
    </location>
</feature>
<feature type="domain" description="Sushi" evidence="7">
    <location>
        <begin position="718"/>
        <end position="780"/>
    </location>
</feature>
<feature type="disulfide bond" evidence="5">
    <location>
        <begin position="519"/>
        <end position="546"/>
    </location>
</feature>
<dbReference type="Pfam" id="PF00084">
    <property type="entry name" value="Sushi"/>
    <property type="match status" value="5"/>
</dbReference>
<feature type="domain" description="Sushi" evidence="7">
    <location>
        <begin position="186"/>
        <end position="249"/>
    </location>
</feature>
<reference evidence="9" key="1">
    <citation type="submission" date="2020-12" db="UniProtKB">
        <authorList>
            <consortium name="WormBaseParasite"/>
        </authorList>
    </citation>
    <scope>IDENTIFICATION</scope>
    <source>
        <strain evidence="9">MHco3</strain>
    </source>
</reference>
<evidence type="ECO:0000256" key="6">
    <source>
        <dbReference type="SAM" id="SignalP"/>
    </source>
</evidence>
<name>A0A7I5E5S6_HAECO</name>
<dbReference type="SMART" id="SM00032">
    <property type="entry name" value="CCP"/>
    <property type="match status" value="12"/>
</dbReference>
<proteinExistence type="predicted"/>
<feature type="domain" description="Sushi" evidence="7">
    <location>
        <begin position="400"/>
        <end position="461"/>
    </location>
</feature>
<dbReference type="WBParaSite" id="HCON_00015815-00001">
    <property type="protein sequence ID" value="HCON_00015815-00001"/>
    <property type="gene ID" value="HCON_00015815"/>
</dbReference>
<comment type="subcellular location">
    <subcellularLocation>
        <location evidence="1">Virion</location>
    </subcellularLocation>
</comment>
<feature type="domain" description="Sushi" evidence="7">
    <location>
        <begin position="884"/>
        <end position="946"/>
    </location>
</feature>
<comment type="caution">
    <text evidence="5">Lacks conserved residue(s) required for the propagation of feature annotation.</text>
</comment>
<dbReference type="CDD" id="cd00033">
    <property type="entry name" value="CCP"/>
    <property type="match status" value="7"/>
</dbReference>
<keyword evidence="4 5" id="KW-1015">Disulfide bond</keyword>
<evidence type="ECO:0000256" key="5">
    <source>
        <dbReference type="PROSITE-ProRule" id="PRU00302"/>
    </source>
</evidence>
<dbReference type="OMA" id="STYRYNQ"/>
<organism evidence="8 9">
    <name type="scientific">Haemonchus contortus</name>
    <name type="common">Barber pole worm</name>
    <dbReference type="NCBI Taxonomy" id="6289"/>
    <lineage>
        <taxon>Eukaryota</taxon>
        <taxon>Metazoa</taxon>
        <taxon>Ecdysozoa</taxon>
        <taxon>Nematoda</taxon>
        <taxon>Chromadorea</taxon>
        <taxon>Rhabditida</taxon>
        <taxon>Rhabditina</taxon>
        <taxon>Rhabditomorpha</taxon>
        <taxon>Strongyloidea</taxon>
        <taxon>Trichostrongylidae</taxon>
        <taxon>Haemonchus</taxon>
    </lineage>
</organism>
<feature type="signal peptide" evidence="6">
    <location>
        <begin position="1"/>
        <end position="17"/>
    </location>
</feature>
<evidence type="ECO:0000259" key="7">
    <source>
        <dbReference type="PROSITE" id="PS50923"/>
    </source>
</evidence>
<dbReference type="AlphaFoldDB" id="A0A7I5E5S6"/>
<feature type="domain" description="Sushi" evidence="7">
    <location>
        <begin position="644"/>
        <end position="706"/>
    </location>
</feature>
<dbReference type="InterPro" id="IPR000436">
    <property type="entry name" value="Sushi_SCR_CCP_dom"/>
</dbReference>
<accession>A0A7I5E5S6</accession>
<dbReference type="PROSITE" id="PS50923">
    <property type="entry name" value="SUSHI"/>
    <property type="match status" value="10"/>
</dbReference>